<dbReference type="PANTHER" id="PTHR46847:SF1">
    <property type="entry name" value="D-ALLOSE-BINDING PERIPLASMIC PROTEIN-RELATED"/>
    <property type="match status" value="1"/>
</dbReference>
<keyword evidence="3 4" id="KW-0732">Signal</keyword>
<feature type="chain" id="PRO_5035171239" evidence="4">
    <location>
        <begin position="25"/>
        <end position="335"/>
    </location>
</feature>
<feature type="domain" description="Periplasmic binding protein" evidence="5">
    <location>
        <begin position="46"/>
        <end position="301"/>
    </location>
</feature>
<organism evidence="6">
    <name type="scientific">Acidicaldus sp</name>
    <dbReference type="NCBI Taxonomy" id="1872105"/>
    <lineage>
        <taxon>Bacteria</taxon>
        <taxon>Pseudomonadati</taxon>
        <taxon>Pseudomonadota</taxon>
        <taxon>Alphaproteobacteria</taxon>
        <taxon>Acetobacterales</taxon>
        <taxon>Acetobacteraceae</taxon>
        <taxon>Acidicaldus</taxon>
    </lineage>
</organism>
<dbReference type="Gene3D" id="3.40.50.2300">
    <property type="match status" value="2"/>
</dbReference>
<name>A0A8J4HD97_9PROT</name>
<dbReference type="EMBL" id="DTQM01000238">
    <property type="protein sequence ID" value="HGC44043.1"/>
    <property type="molecule type" value="Genomic_DNA"/>
</dbReference>
<evidence type="ECO:0000256" key="1">
    <source>
        <dbReference type="ARBA" id="ARBA00004196"/>
    </source>
</evidence>
<gene>
    <name evidence="6" type="ORF">ENY07_12610</name>
</gene>
<dbReference type="Pfam" id="PF13407">
    <property type="entry name" value="Peripla_BP_4"/>
    <property type="match status" value="1"/>
</dbReference>
<evidence type="ECO:0000259" key="5">
    <source>
        <dbReference type="Pfam" id="PF13407"/>
    </source>
</evidence>
<sequence length="335" mass="35864">MLKALATVASVTAVLASGASKVLAQQSMDDPARAAYYQQFKGKRVVFVPVFMGLDLTEGWSRAMKLQSERLGYQYEVRNSNFNTAAGAQTLTSLISEKPDVIVVQNPDVTSYAKLLQKAEAAGIHVIQLNMKTNTLTYGFVGANVVQLGELQAEAVVKKCGPSTSGKVLILDGPPTSPFSAYMQYGYDNVLKKAPGITVVSRQSTGDYESAKAKSITQVVLQQHPDLCGVLGVWDNTDVGTAAAIKEAGKTGKVFVTTSGGGGAVSCKGLEDGSWDFYVSYDVPGQARDLTDLVSAALQDKEKVGTNKIVLYTPLISYTKDNVKEQSCWVLDNIH</sequence>
<protein>
    <submittedName>
        <fullName evidence="6">Sugar ABC transporter substrate-binding protein</fullName>
    </submittedName>
</protein>
<dbReference type="GO" id="GO:0030313">
    <property type="term" value="C:cell envelope"/>
    <property type="evidence" value="ECO:0007669"/>
    <property type="project" value="UniProtKB-SubCell"/>
</dbReference>
<dbReference type="PANTHER" id="PTHR46847">
    <property type="entry name" value="D-ALLOSE-BINDING PERIPLASMIC PROTEIN-RELATED"/>
    <property type="match status" value="1"/>
</dbReference>
<evidence type="ECO:0000313" key="6">
    <source>
        <dbReference type="EMBL" id="HGC44043.1"/>
    </source>
</evidence>
<comment type="similarity">
    <text evidence="2">Belongs to the bacterial solute-binding protein 2 family.</text>
</comment>
<dbReference type="GO" id="GO:0030246">
    <property type="term" value="F:carbohydrate binding"/>
    <property type="evidence" value="ECO:0007669"/>
    <property type="project" value="UniProtKB-ARBA"/>
</dbReference>
<dbReference type="AlphaFoldDB" id="A0A8J4HD97"/>
<comment type="caution">
    <text evidence="6">The sequence shown here is derived from an EMBL/GenBank/DDBJ whole genome shotgun (WGS) entry which is preliminary data.</text>
</comment>
<proteinExistence type="inferred from homology"/>
<comment type="subcellular location">
    <subcellularLocation>
        <location evidence="1">Cell envelope</location>
    </subcellularLocation>
</comment>
<dbReference type="InterPro" id="IPR028082">
    <property type="entry name" value="Peripla_BP_I"/>
</dbReference>
<reference evidence="6" key="1">
    <citation type="journal article" date="2020" name="mSystems">
        <title>Genome- and Community-Level Interaction Insights into Carbon Utilization and Element Cycling Functions of Hydrothermarchaeota in Hydrothermal Sediment.</title>
        <authorList>
            <person name="Zhou Z."/>
            <person name="Liu Y."/>
            <person name="Xu W."/>
            <person name="Pan J."/>
            <person name="Luo Z.H."/>
            <person name="Li M."/>
        </authorList>
    </citation>
    <scope>NUCLEOTIDE SEQUENCE</scope>
    <source>
        <strain evidence="6">SpSt-997</strain>
    </source>
</reference>
<feature type="signal peptide" evidence="4">
    <location>
        <begin position="1"/>
        <end position="24"/>
    </location>
</feature>
<accession>A0A8J4HD97</accession>
<dbReference type="InterPro" id="IPR025997">
    <property type="entry name" value="SBP_2_dom"/>
</dbReference>
<dbReference type="SUPFAM" id="SSF53822">
    <property type="entry name" value="Periplasmic binding protein-like I"/>
    <property type="match status" value="1"/>
</dbReference>
<evidence type="ECO:0000256" key="2">
    <source>
        <dbReference type="ARBA" id="ARBA00007639"/>
    </source>
</evidence>
<evidence type="ECO:0000256" key="3">
    <source>
        <dbReference type="ARBA" id="ARBA00022729"/>
    </source>
</evidence>
<evidence type="ECO:0000256" key="4">
    <source>
        <dbReference type="SAM" id="SignalP"/>
    </source>
</evidence>
<dbReference type="CDD" id="cd01536">
    <property type="entry name" value="PBP1_ABC_sugar_binding-like"/>
    <property type="match status" value="1"/>
</dbReference>